<feature type="domain" description="Solute-binding protein family 5" evidence="6">
    <location>
        <begin position="90"/>
        <end position="430"/>
    </location>
</feature>
<dbReference type="RefSeq" id="WP_015890794.1">
    <property type="nucleotide sequence ID" value="NC_012522.1"/>
</dbReference>
<dbReference type="SUPFAM" id="SSF53850">
    <property type="entry name" value="Periplasmic binding protein-like II"/>
    <property type="match status" value="1"/>
</dbReference>
<gene>
    <name evidence="7" type="ordered locus">ROP_71290</name>
</gene>
<protein>
    <submittedName>
        <fullName evidence="7">Putative ABC transporter substrate-binding protein</fullName>
    </submittedName>
</protein>
<dbReference type="InterPro" id="IPR039424">
    <property type="entry name" value="SBP_5"/>
</dbReference>
<evidence type="ECO:0000256" key="1">
    <source>
        <dbReference type="ARBA" id="ARBA00004196"/>
    </source>
</evidence>
<evidence type="ECO:0000256" key="2">
    <source>
        <dbReference type="ARBA" id="ARBA00005695"/>
    </source>
</evidence>
<dbReference type="PROSITE" id="PS51257">
    <property type="entry name" value="PROKAR_LIPOPROTEIN"/>
    <property type="match status" value="1"/>
</dbReference>
<dbReference type="Pfam" id="PF00496">
    <property type="entry name" value="SBP_bac_5"/>
    <property type="match status" value="1"/>
</dbReference>
<evidence type="ECO:0000256" key="3">
    <source>
        <dbReference type="ARBA" id="ARBA00022448"/>
    </source>
</evidence>
<evidence type="ECO:0000259" key="6">
    <source>
        <dbReference type="Pfam" id="PF00496"/>
    </source>
</evidence>
<name>C1B5W5_RHOOB</name>
<accession>C1B5W5</accession>
<evidence type="ECO:0000313" key="8">
    <source>
        <dbReference type="Proteomes" id="UP000002212"/>
    </source>
</evidence>
<organism evidence="7 8">
    <name type="scientific">Rhodococcus opacus (strain B4)</name>
    <dbReference type="NCBI Taxonomy" id="632772"/>
    <lineage>
        <taxon>Bacteria</taxon>
        <taxon>Bacillati</taxon>
        <taxon>Actinomycetota</taxon>
        <taxon>Actinomycetes</taxon>
        <taxon>Mycobacteriales</taxon>
        <taxon>Nocardiaceae</taxon>
        <taxon>Rhodococcus</taxon>
    </lineage>
</organism>
<keyword evidence="3" id="KW-0813">Transport</keyword>
<dbReference type="GO" id="GO:1904680">
    <property type="term" value="F:peptide transmembrane transporter activity"/>
    <property type="evidence" value="ECO:0007669"/>
    <property type="project" value="TreeGrafter"/>
</dbReference>
<dbReference type="PANTHER" id="PTHR30290">
    <property type="entry name" value="PERIPLASMIC BINDING COMPONENT OF ABC TRANSPORTER"/>
    <property type="match status" value="1"/>
</dbReference>
<dbReference type="Proteomes" id="UP000002212">
    <property type="component" value="Chromosome"/>
</dbReference>
<keyword evidence="4 5" id="KW-0732">Signal</keyword>
<evidence type="ECO:0000313" key="7">
    <source>
        <dbReference type="EMBL" id="BAH55376.1"/>
    </source>
</evidence>
<dbReference type="HOGENOM" id="CLU_017028_7_3_11"/>
<sequence length="526" mass="56112">MKISSGVSSGIKMLVMAVTVAAVASACGGGGSTAGAASGGEVDRNATLKMAWTLAPNNLDPHQSSNYQVDFSYLAPVYDRLTQAVSGPAIEPMLAESWQFSPDGLSADFVLRTDAKFHDGTPVDAAAVVKSLDRARDPQRARSAGSLAVITSVQAVNDNTVRITTSRPAADLPAILSTTTAAIVNPVAIDGGVDLSVETAGSGPYVAEQIRRGDRIIYKRFDGYWDPEAQKAANLEIIGISDDNARLNAFRSGQIDVMLAKAGQTDELQTLLRQPQYQMHTFPVSQYYAVQLDIGQQGLTDPRVRQALNYAIDRDSINSALLKDQCQPISQPIADGVNGHNSDVDGKYTYDPNKARQLLKEANAPADLKLRLITVSGLSPQQEMATAIQAQLADVGVGLDIMPLPAADAQTTMGEGSYSLLNPRLTYPTPAQSLQTNYLVPLRFPTAPSQEFTDAVNRSLDPNTPDADRTQLYSEASGIASENAYDMFICGIPTQAAYTDKVVGIDTIGQADFSGILDTRYLGKTS</sequence>
<dbReference type="Gene3D" id="3.40.190.10">
    <property type="entry name" value="Periplasmic binding protein-like II"/>
    <property type="match status" value="1"/>
</dbReference>
<dbReference type="CDD" id="cd08495">
    <property type="entry name" value="PBP2_NikA_DppA_OppA_like_8"/>
    <property type="match status" value="1"/>
</dbReference>
<dbReference type="STRING" id="632772.ROP_71290"/>
<comment type="similarity">
    <text evidence="2">Belongs to the bacterial solute-binding protein 5 family.</text>
</comment>
<dbReference type="GO" id="GO:0015833">
    <property type="term" value="P:peptide transport"/>
    <property type="evidence" value="ECO:0007669"/>
    <property type="project" value="TreeGrafter"/>
</dbReference>
<feature type="signal peptide" evidence="5">
    <location>
        <begin position="1"/>
        <end position="26"/>
    </location>
</feature>
<dbReference type="EMBL" id="AP011115">
    <property type="protein sequence ID" value="BAH55376.1"/>
    <property type="molecule type" value="Genomic_DNA"/>
</dbReference>
<dbReference type="GO" id="GO:0030313">
    <property type="term" value="C:cell envelope"/>
    <property type="evidence" value="ECO:0007669"/>
    <property type="project" value="UniProtKB-SubCell"/>
</dbReference>
<comment type="subcellular location">
    <subcellularLocation>
        <location evidence="1">Cell envelope</location>
    </subcellularLocation>
</comment>
<reference evidence="7 8" key="1">
    <citation type="submission" date="2009-03" db="EMBL/GenBank/DDBJ databases">
        <title>Comparison of the complete genome sequences of Rhodococcus erythropolis PR4 and Rhodococcus opacus B4.</title>
        <authorList>
            <person name="Takarada H."/>
            <person name="Sekine M."/>
            <person name="Hosoyama A."/>
            <person name="Yamada R."/>
            <person name="Fujisawa T."/>
            <person name="Omata S."/>
            <person name="Shimizu A."/>
            <person name="Tsukatani N."/>
            <person name="Tanikawa S."/>
            <person name="Fujita N."/>
            <person name="Harayama S."/>
        </authorList>
    </citation>
    <scope>NUCLEOTIDE SEQUENCE [LARGE SCALE GENOMIC DNA]</scope>
    <source>
        <strain evidence="7 8">B4</strain>
    </source>
</reference>
<dbReference type="PATRIC" id="fig|632772.20.peg.7438"/>
<dbReference type="Gene3D" id="3.90.76.10">
    <property type="entry name" value="Dipeptide-binding Protein, Domain 1"/>
    <property type="match status" value="1"/>
</dbReference>
<dbReference type="OrthoDB" id="9796817at2"/>
<evidence type="ECO:0000256" key="5">
    <source>
        <dbReference type="SAM" id="SignalP"/>
    </source>
</evidence>
<evidence type="ECO:0000256" key="4">
    <source>
        <dbReference type="ARBA" id="ARBA00022729"/>
    </source>
</evidence>
<feature type="chain" id="PRO_5039507688" evidence="5">
    <location>
        <begin position="27"/>
        <end position="526"/>
    </location>
</feature>
<dbReference type="InterPro" id="IPR000914">
    <property type="entry name" value="SBP_5_dom"/>
</dbReference>
<dbReference type="PANTHER" id="PTHR30290:SF10">
    <property type="entry name" value="PERIPLASMIC OLIGOPEPTIDE-BINDING PROTEIN-RELATED"/>
    <property type="match status" value="1"/>
</dbReference>
<dbReference type="KEGG" id="rop:ROP_71290"/>
<dbReference type="AlphaFoldDB" id="C1B5W5"/>
<dbReference type="Gene3D" id="3.10.105.10">
    <property type="entry name" value="Dipeptide-binding Protein, Domain 3"/>
    <property type="match status" value="1"/>
</dbReference>
<proteinExistence type="inferred from homology"/>